<proteinExistence type="predicted"/>
<evidence type="ECO:0000259" key="1">
    <source>
        <dbReference type="Pfam" id="PF00578"/>
    </source>
</evidence>
<sequence>MEVGAAAPPFSGTTHLNEEISSASFLGKKSELLPEYEKKNVAVIGVSNDPVEKNAAFASAMGFTFPLLCDTSLAVSVAYGAAASTEASMASRVACLVDEAGKVKGYWPKVDARTFPAECLASL</sequence>
<dbReference type="InterPro" id="IPR000866">
    <property type="entry name" value="AhpC/TSA"/>
</dbReference>
<evidence type="ECO:0000313" key="4">
    <source>
        <dbReference type="Proteomes" id="UP001515480"/>
    </source>
</evidence>
<name>A0AB34IIB0_PRYPA</name>
<reference evidence="2 4" key="1">
    <citation type="journal article" date="2024" name="Science">
        <title>Giant polyketide synthase enzymes in the biosynthesis of giant marine polyether toxins.</title>
        <authorList>
            <person name="Fallon T.R."/>
            <person name="Shende V.V."/>
            <person name="Wierzbicki I.H."/>
            <person name="Pendleton A.L."/>
            <person name="Watervoot N.F."/>
            <person name="Auber R.P."/>
            <person name="Gonzalez D.J."/>
            <person name="Wisecaver J.H."/>
            <person name="Moore B.S."/>
        </authorList>
    </citation>
    <scope>NUCLEOTIDE SEQUENCE [LARGE SCALE GENOMIC DNA]</scope>
    <source>
        <strain evidence="2 4">12B1</strain>
    </source>
</reference>
<dbReference type="SUPFAM" id="SSF52833">
    <property type="entry name" value="Thioredoxin-like"/>
    <property type="match status" value="1"/>
</dbReference>
<comment type="caution">
    <text evidence="2">The sequence shown here is derived from an EMBL/GenBank/DDBJ whole genome shotgun (WGS) entry which is preliminary data.</text>
</comment>
<dbReference type="GO" id="GO:0016209">
    <property type="term" value="F:antioxidant activity"/>
    <property type="evidence" value="ECO:0007669"/>
    <property type="project" value="InterPro"/>
</dbReference>
<protein>
    <recommendedName>
        <fullName evidence="1">Alkyl hydroperoxide reductase subunit C/ Thiol specific antioxidant domain-containing protein</fullName>
    </recommendedName>
</protein>
<gene>
    <name evidence="2" type="ORF">AB1Y20_014076</name>
    <name evidence="3" type="ORF">AB1Y20_020226</name>
</gene>
<dbReference type="EMBL" id="JBGBPQ010000004">
    <property type="protein sequence ID" value="KAL1525366.1"/>
    <property type="molecule type" value="Genomic_DNA"/>
</dbReference>
<dbReference type="AlphaFoldDB" id="A0AB34IIB0"/>
<dbReference type="EMBL" id="JBGBPQ010000027">
    <property type="protein sequence ID" value="KAL1498767.1"/>
    <property type="molecule type" value="Genomic_DNA"/>
</dbReference>
<feature type="domain" description="Alkyl hydroperoxide reductase subunit C/ Thiol specific antioxidant" evidence="1">
    <location>
        <begin position="31"/>
        <end position="104"/>
    </location>
</feature>
<dbReference type="GO" id="GO:0016491">
    <property type="term" value="F:oxidoreductase activity"/>
    <property type="evidence" value="ECO:0007669"/>
    <property type="project" value="InterPro"/>
</dbReference>
<dbReference type="Gene3D" id="3.40.30.10">
    <property type="entry name" value="Glutaredoxin"/>
    <property type="match status" value="1"/>
</dbReference>
<organism evidence="2 4">
    <name type="scientific">Prymnesium parvum</name>
    <name type="common">Toxic golden alga</name>
    <dbReference type="NCBI Taxonomy" id="97485"/>
    <lineage>
        <taxon>Eukaryota</taxon>
        <taxon>Haptista</taxon>
        <taxon>Haptophyta</taxon>
        <taxon>Prymnesiophyceae</taxon>
        <taxon>Prymnesiales</taxon>
        <taxon>Prymnesiaceae</taxon>
        <taxon>Prymnesium</taxon>
    </lineage>
</organism>
<accession>A0AB34IIB0</accession>
<dbReference type="Proteomes" id="UP001515480">
    <property type="component" value="Unassembled WGS sequence"/>
</dbReference>
<dbReference type="InterPro" id="IPR036249">
    <property type="entry name" value="Thioredoxin-like_sf"/>
</dbReference>
<dbReference type="Pfam" id="PF00578">
    <property type="entry name" value="AhpC-TSA"/>
    <property type="match status" value="1"/>
</dbReference>
<evidence type="ECO:0000313" key="2">
    <source>
        <dbReference type="EMBL" id="KAL1498767.1"/>
    </source>
</evidence>
<keyword evidence="4" id="KW-1185">Reference proteome</keyword>
<evidence type="ECO:0000313" key="3">
    <source>
        <dbReference type="EMBL" id="KAL1525366.1"/>
    </source>
</evidence>